<feature type="transmembrane region" description="Helical" evidence="1">
    <location>
        <begin position="1014"/>
        <end position="1033"/>
    </location>
</feature>
<evidence type="ECO:0000256" key="2">
    <source>
        <dbReference type="SAM" id="SignalP"/>
    </source>
</evidence>
<keyword evidence="1" id="KW-1133">Transmembrane helix</keyword>
<dbReference type="EMBL" id="CAJNDS010000612">
    <property type="protein sequence ID" value="CAE7222575.1"/>
    <property type="molecule type" value="Genomic_DNA"/>
</dbReference>
<gene>
    <name evidence="3" type="primary">GSO1</name>
    <name evidence="3" type="ORF">SNAT2548_LOCUS8298</name>
</gene>
<proteinExistence type="predicted"/>
<feature type="transmembrane region" description="Helical" evidence="1">
    <location>
        <begin position="595"/>
        <end position="617"/>
    </location>
</feature>
<comment type="caution">
    <text evidence="3">The sequence shown here is derived from an EMBL/GenBank/DDBJ whole genome shotgun (WGS) entry which is preliminary data.</text>
</comment>
<feature type="transmembrane region" description="Helical" evidence="1">
    <location>
        <begin position="1039"/>
        <end position="1057"/>
    </location>
</feature>
<sequence>MVAAPLLPRWALTLAAVAPLVFPCVLCGTGPAIQRPWIGATAEGGSLDCHSICGPADDADSREVKAIEFLKTLWLPGDTNATIPEANTRKYLSSFFSVFYDNATRVRDLAIKHPPPGGALVTASQMSCALRCLAHLRGLFVDNSGIAGALGDLFLPEHLVELHARECPLRGALADLNLQNPLKGLKLSGKNPRDIYGDLHDLKEFIWDRLEFLDFRGASSITGNLSALVSALDIRRLRGVFLQYTSVTGDITQLLRANKLMTWLDLRGTRAYGSINSEWLDLGQDLIYLRLSNSRVTFNMDEPAIVKDKRTAKKPFPRLARLDLNGCPLNMDIWDLLLPLMYNDKLFWLQAEGCGLRGAIQDMRSHRLFPTYFGLYILDLSGNNITELAGRPLGDCSYDLEGNPLARISEMYFAWPSSLNIRQSSFDSEVKGSIWGVDGPRQWEDVFEVSDQSVSSVQRNMGEGWECLGLRSKENHFFDLMVSPDTFAPWHLCHCLTGYQGEGTNCTICPGGVTSIPVKGSRSRCCACPEGKTRIGDMCYQCMGPGCTEQVCAGACPRGYEGRLCSMCGNNHQRKIGSKVCVECTHGRWSGGWTYLKYLVVGSLWIGGLGTVLWYFVYHRVERFSAFELGLRKQECIEQSLLLLTFFQLLKTLRSAVDESSDSSEGGTMSRLSFSFHLLHKAVLLRIGDLLKLLGVECDFGHSSGLLVQRLSTAFLMPSLCFLALAVGGYRGSPFFALKFCILVLSLLFPGTIEVTLSNLICVTADEDGLPLPSQSTFLKELPWAHCDSQRGFLHVLLWVAFVLNAVLLPLSILILARYIHREVQPLWLWSRWLRPSDLASCSRGFMLRWDLPPATSGGPAPGSSYTLMLQKSSQIFLAAHAACLSQALGSPETLAIKTSLLKGAAPGWEPEKGQALNLVVDCRSPAGWTGSPEECEAALRNARRKATALGEMLLYREASQRALKALGAKPLWIGARPSFEKFSTTDPLLFVGIQKLVVFAITGLCVRKDLASVAASFLLLSIGIWRGLPYGTSSRNELGFICSFFLTGYSLLLFLFPDGALKPLVQAAVVAGPICYYLHLQLAPADLTIETYSLLARLKALDPDKEPPPEPPSIPDCQEQEISVLPRPAFSWEEHWSVRWLFHGYRLRVRPFLAQHGAHLHQIEAQSLHGVGSMVRLLAGRGTVSRDTRSLELASRRSALGS</sequence>
<feature type="transmembrane region" description="Helical" evidence="1">
    <location>
        <begin position="796"/>
        <end position="820"/>
    </location>
</feature>
<keyword evidence="4" id="KW-1185">Reference proteome</keyword>
<name>A0A812K7W3_9DINO</name>
<feature type="signal peptide" evidence="2">
    <location>
        <begin position="1"/>
        <end position="27"/>
    </location>
</feature>
<feature type="transmembrane region" description="Helical" evidence="1">
    <location>
        <begin position="711"/>
        <end position="730"/>
    </location>
</feature>
<protein>
    <submittedName>
        <fullName evidence="3">GSO1 protein</fullName>
    </submittedName>
</protein>
<feature type="chain" id="PRO_5033040307" evidence="2">
    <location>
        <begin position="28"/>
        <end position="1203"/>
    </location>
</feature>
<feature type="transmembrane region" description="Helical" evidence="1">
    <location>
        <begin position="736"/>
        <end position="757"/>
    </location>
</feature>
<dbReference type="AlphaFoldDB" id="A0A812K7W3"/>
<evidence type="ECO:0000313" key="3">
    <source>
        <dbReference type="EMBL" id="CAE7222575.1"/>
    </source>
</evidence>
<keyword evidence="2" id="KW-0732">Signal</keyword>
<dbReference type="SUPFAM" id="SSF52058">
    <property type="entry name" value="L domain-like"/>
    <property type="match status" value="1"/>
</dbReference>
<evidence type="ECO:0000256" key="1">
    <source>
        <dbReference type="SAM" id="Phobius"/>
    </source>
</evidence>
<keyword evidence="1" id="KW-0472">Membrane</keyword>
<keyword evidence="1" id="KW-0812">Transmembrane</keyword>
<dbReference type="Gene3D" id="3.80.10.10">
    <property type="entry name" value="Ribonuclease Inhibitor"/>
    <property type="match status" value="1"/>
</dbReference>
<organism evidence="3 4">
    <name type="scientific">Symbiodinium natans</name>
    <dbReference type="NCBI Taxonomy" id="878477"/>
    <lineage>
        <taxon>Eukaryota</taxon>
        <taxon>Sar</taxon>
        <taxon>Alveolata</taxon>
        <taxon>Dinophyceae</taxon>
        <taxon>Suessiales</taxon>
        <taxon>Symbiodiniaceae</taxon>
        <taxon>Symbiodinium</taxon>
    </lineage>
</organism>
<dbReference type="InterPro" id="IPR032675">
    <property type="entry name" value="LRR_dom_sf"/>
</dbReference>
<accession>A0A812K7W3</accession>
<reference evidence="3" key="1">
    <citation type="submission" date="2021-02" db="EMBL/GenBank/DDBJ databases">
        <authorList>
            <person name="Dougan E. K."/>
            <person name="Rhodes N."/>
            <person name="Thang M."/>
            <person name="Chan C."/>
        </authorList>
    </citation>
    <scope>NUCLEOTIDE SEQUENCE</scope>
</reference>
<dbReference type="Proteomes" id="UP000604046">
    <property type="component" value="Unassembled WGS sequence"/>
</dbReference>
<evidence type="ECO:0000313" key="4">
    <source>
        <dbReference type="Proteomes" id="UP000604046"/>
    </source>
</evidence>